<protein>
    <recommendedName>
        <fullName evidence="9">Protein translocase subunit SecD</fullName>
    </recommendedName>
</protein>
<evidence type="ECO:0000256" key="9">
    <source>
        <dbReference type="HAMAP-Rule" id="MF_01463"/>
    </source>
</evidence>
<reference evidence="13 14" key="1">
    <citation type="submission" date="2018-06" db="EMBL/GenBank/DDBJ databases">
        <title>Extensive metabolic versatility and redundancy in microbially diverse, dynamic hydrothermal sediments.</title>
        <authorList>
            <person name="Dombrowski N."/>
            <person name="Teske A."/>
            <person name="Baker B.J."/>
        </authorList>
    </citation>
    <scope>NUCLEOTIDE SEQUENCE [LARGE SCALE GENOMIC DNA]</scope>
    <source>
        <strain evidence="13">B36_G15</strain>
    </source>
</reference>
<feature type="transmembrane region" description="Helical" evidence="9">
    <location>
        <begin position="468"/>
        <end position="492"/>
    </location>
</feature>
<evidence type="ECO:0000256" key="8">
    <source>
        <dbReference type="ARBA" id="ARBA00023136"/>
    </source>
</evidence>
<comment type="caution">
    <text evidence="9">Lacks conserved residue(s) required for the propagation of feature annotation.</text>
</comment>
<dbReference type="HAMAP" id="MF_01463_B">
    <property type="entry name" value="SecD_B"/>
    <property type="match status" value="1"/>
</dbReference>
<feature type="transmembrane region" description="Helical" evidence="9">
    <location>
        <begin position="398"/>
        <end position="419"/>
    </location>
</feature>
<dbReference type="PANTHER" id="PTHR30081">
    <property type="entry name" value="PROTEIN-EXPORT MEMBRANE PROTEIN SEC"/>
    <property type="match status" value="1"/>
</dbReference>
<dbReference type="FunFam" id="1.20.1640.10:FF:000004">
    <property type="entry name" value="Protein translocase subunit SecD"/>
    <property type="match status" value="1"/>
</dbReference>
<keyword evidence="3 9" id="KW-1003">Cell membrane</keyword>
<comment type="function">
    <text evidence="9">Part of the Sec protein translocase complex. Interacts with the SecYEG preprotein conducting channel. SecDF uses the proton motive force (PMF) to complete protein translocation after the ATP-dependent function of SecA.</text>
</comment>
<comment type="subunit">
    <text evidence="9">Forms a complex with SecF. Part of the essential Sec protein translocation apparatus which comprises SecA, SecYEG and auxiliary proteins SecDF. Other proteins may also be involved.</text>
</comment>
<dbReference type="Pfam" id="PF21760">
    <property type="entry name" value="SecD_1st"/>
    <property type="match status" value="1"/>
</dbReference>
<comment type="caution">
    <text evidence="13">The sequence shown here is derived from an EMBL/GenBank/DDBJ whole genome shotgun (WGS) entry which is preliminary data.</text>
</comment>
<dbReference type="Gene3D" id="3.30.70.3220">
    <property type="match status" value="1"/>
</dbReference>
<dbReference type="Gene3D" id="1.20.1640.10">
    <property type="entry name" value="Multidrug efflux transporter AcrB transmembrane domain"/>
    <property type="match status" value="1"/>
</dbReference>
<dbReference type="Gene3D" id="3.30.1360.200">
    <property type="match status" value="1"/>
</dbReference>
<evidence type="ECO:0000256" key="5">
    <source>
        <dbReference type="ARBA" id="ARBA00022927"/>
    </source>
</evidence>
<dbReference type="AlphaFoldDB" id="A0A660SJ85"/>
<dbReference type="EMBL" id="QNBE01000024">
    <property type="protein sequence ID" value="RKX70869.1"/>
    <property type="molecule type" value="Genomic_DNA"/>
</dbReference>
<dbReference type="InterPro" id="IPR005791">
    <property type="entry name" value="SecD"/>
</dbReference>
<dbReference type="GO" id="GO:0015450">
    <property type="term" value="F:protein-transporting ATPase activity"/>
    <property type="evidence" value="ECO:0007669"/>
    <property type="project" value="InterPro"/>
</dbReference>
<keyword evidence="4 9" id="KW-0812">Transmembrane</keyword>
<dbReference type="NCBIfam" id="TIGR01129">
    <property type="entry name" value="secD"/>
    <property type="match status" value="1"/>
</dbReference>
<dbReference type="InterPro" id="IPR022813">
    <property type="entry name" value="SecD/SecF_arch_bac"/>
</dbReference>
<dbReference type="NCBIfam" id="TIGR00916">
    <property type="entry name" value="2A0604s01"/>
    <property type="match status" value="1"/>
</dbReference>
<evidence type="ECO:0000256" key="2">
    <source>
        <dbReference type="ARBA" id="ARBA00022448"/>
    </source>
</evidence>
<evidence type="ECO:0000259" key="11">
    <source>
        <dbReference type="Pfam" id="PF21760"/>
    </source>
</evidence>
<feature type="domain" description="Protein translocase subunit SecDF P1" evidence="11">
    <location>
        <begin position="76"/>
        <end position="133"/>
    </location>
</feature>
<feature type="transmembrane region" description="Helical" evidence="9">
    <location>
        <begin position="440"/>
        <end position="462"/>
    </location>
</feature>
<organism evidence="13 14">
    <name type="scientific">candidate division WOR-3 bacterium</name>
    <dbReference type="NCBI Taxonomy" id="2052148"/>
    <lineage>
        <taxon>Bacteria</taxon>
        <taxon>Bacteria division WOR-3</taxon>
    </lineage>
</organism>
<dbReference type="InterPro" id="IPR048631">
    <property type="entry name" value="SecD_1st"/>
</dbReference>
<proteinExistence type="inferred from homology"/>
<keyword evidence="8 9" id="KW-0472">Membrane</keyword>
<dbReference type="InterPro" id="IPR022646">
    <property type="entry name" value="SecD/SecF_CS"/>
</dbReference>
<evidence type="ECO:0000256" key="4">
    <source>
        <dbReference type="ARBA" id="ARBA00022692"/>
    </source>
</evidence>
<dbReference type="PANTHER" id="PTHR30081:SF1">
    <property type="entry name" value="PROTEIN TRANSLOCASE SUBUNIT SECD"/>
    <property type="match status" value="1"/>
</dbReference>
<keyword evidence="2 9" id="KW-0813">Transport</keyword>
<feature type="transmembrane region" description="Helical" evidence="9">
    <location>
        <begin position="373"/>
        <end position="392"/>
    </location>
</feature>
<evidence type="ECO:0000259" key="10">
    <source>
        <dbReference type="Pfam" id="PF02355"/>
    </source>
</evidence>
<feature type="domain" description="SecDF P1 head subdomain" evidence="12">
    <location>
        <begin position="217"/>
        <end position="323"/>
    </location>
</feature>
<keyword evidence="5 9" id="KW-0653">Protein transport</keyword>
<comment type="subcellular location">
    <subcellularLocation>
        <location evidence="1 9">Cell membrane</location>
        <topology evidence="1 9">Multi-pass membrane protein</topology>
    </subcellularLocation>
</comment>
<feature type="transmembrane region" description="Helical" evidence="9">
    <location>
        <begin position="345"/>
        <end position="366"/>
    </location>
</feature>
<keyword evidence="6 9" id="KW-1133">Transmembrane helix</keyword>
<comment type="similarity">
    <text evidence="9">Belongs to the SecD/SecF family. SecD subfamily.</text>
</comment>
<feature type="domain" description="Protein export membrane protein SecD/SecF C-terminal" evidence="10">
    <location>
        <begin position="326"/>
        <end position="487"/>
    </location>
</feature>
<dbReference type="Pfam" id="PF07549">
    <property type="entry name" value="Sec_GG"/>
    <property type="match status" value="1"/>
</dbReference>
<dbReference type="Pfam" id="PF22599">
    <property type="entry name" value="SecDF_P1_head"/>
    <property type="match status" value="1"/>
</dbReference>
<evidence type="ECO:0000256" key="3">
    <source>
        <dbReference type="ARBA" id="ARBA00022475"/>
    </source>
</evidence>
<sequence length="506" mass="56449">MRGLRWRSILLLVVIVGGLIAIYPTIQLYTNPNLTEAEQVALHKKALHLGLDLKGGMHLVLEVDRSKVEGRVEDAVDRTVHIIKNRIDQFGVFEPIIQKLTGGRILVQLPGVDRERAKALIGKTAQLTFHLVQQNQYNEVLNAVDSWIKKRMKDTLLFGENPFLSLLRSIEKIDIGVYEADYWTVDSMIRAAQDTIPDSVGFYWGPWEDYLGRRIRRLYLLKNRPELTGAGIKDARHSLDQRPTSMGGWIVELEFNRKAAREFARVTRQNINRRLAIVLDEIVQSAPRIKEAIPRGRAMIEGRFSAEAARDLAIVLRAGALPAPVRIIEERSVGPSLGRDSIEKGIRSTLIAALVVIGFMLVYYAFAGLVADFTLLLNIFLLLGLLSALRGTLTMPGIAGIALTIGMSVDANILIFERIREELRMGKTVRSAIEAGFKRAWVTIFDANMTTLITGIILYFLGSGPVKGFALTLSAGLIINLFSAVFGGRVIFDLFTTKVQPQKLRI</sequence>
<keyword evidence="7 9" id="KW-0811">Translocation</keyword>
<gene>
    <name evidence="9 13" type="primary">secD</name>
    <name evidence="13" type="ORF">DRP53_03480</name>
</gene>
<dbReference type="InterPro" id="IPR054384">
    <property type="entry name" value="SecDF_P1_head"/>
</dbReference>
<dbReference type="GO" id="GO:0006605">
    <property type="term" value="P:protein targeting"/>
    <property type="evidence" value="ECO:0007669"/>
    <property type="project" value="UniProtKB-UniRule"/>
</dbReference>
<dbReference type="SUPFAM" id="SSF82866">
    <property type="entry name" value="Multidrug efflux transporter AcrB transmembrane domain"/>
    <property type="match status" value="1"/>
</dbReference>
<evidence type="ECO:0000256" key="7">
    <source>
        <dbReference type="ARBA" id="ARBA00023010"/>
    </source>
</evidence>
<dbReference type="GO" id="GO:0065002">
    <property type="term" value="P:intracellular protein transmembrane transport"/>
    <property type="evidence" value="ECO:0007669"/>
    <property type="project" value="UniProtKB-UniRule"/>
</dbReference>
<evidence type="ECO:0000313" key="13">
    <source>
        <dbReference type="EMBL" id="RKX70869.1"/>
    </source>
</evidence>
<dbReference type="GO" id="GO:0043952">
    <property type="term" value="P:protein transport by the Sec complex"/>
    <property type="evidence" value="ECO:0007669"/>
    <property type="project" value="UniProtKB-UniRule"/>
</dbReference>
<evidence type="ECO:0000256" key="1">
    <source>
        <dbReference type="ARBA" id="ARBA00004651"/>
    </source>
</evidence>
<dbReference type="Proteomes" id="UP000268469">
    <property type="component" value="Unassembled WGS sequence"/>
</dbReference>
<name>A0A660SJ85_UNCW3</name>
<dbReference type="InterPro" id="IPR048634">
    <property type="entry name" value="SecD_SecF_C"/>
</dbReference>
<evidence type="ECO:0000259" key="12">
    <source>
        <dbReference type="Pfam" id="PF22599"/>
    </source>
</evidence>
<dbReference type="InterPro" id="IPR055344">
    <property type="entry name" value="SecD_SecF_C_bact"/>
</dbReference>
<dbReference type="Pfam" id="PF02355">
    <property type="entry name" value="SecD_SecF_C"/>
    <property type="match status" value="1"/>
</dbReference>
<evidence type="ECO:0000256" key="6">
    <source>
        <dbReference type="ARBA" id="ARBA00022989"/>
    </source>
</evidence>
<dbReference type="GO" id="GO:0005886">
    <property type="term" value="C:plasma membrane"/>
    <property type="evidence" value="ECO:0007669"/>
    <property type="project" value="UniProtKB-SubCell"/>
</dbReference>
<evidence type="ECO:0000313" key="14">
    <source>
        <dbReference type="Proteomes" id="UP000268469"/>
    </source>
</evidence>
<accession>A0A660SJ85</accession>